<organism evidence="2 3">
    <name type="scientific">Penicillium alfredii</name>
    <dbReference type="NCBI Taxonomy" id="1506179"/>
    <lineage>
        <taxon>Eukaryota</taxon>
        <taxon>Fungi</taxon>
        <taxon>Dikarya</taxon>
        <taxon>Ascomycota</taxon>
        <taxon>Pezizomycotina</taxon>
        <taxon>Eurotiomycetes</taxon>
        <taxon>Eurotiomycetidae</taxon>
        <taxon>Eurotiales</taxon>
        <taxon>Aspergillaceae</taxon>
        <taxon>Penicillium</taxon>
    </lineage>
</organism>
<dbReference type="GeneID" id="81395945"/>
<sequence length="157" mass="17282">MPPNFYEQTIPAWCIEAVPRPYSRWLSFLSLRFVTVLTSMIGVICYAWGLPLQQGGLVYSDGVGPALASSNLGTAAYGFLWSSSVILVVVAFNCAVHPGATITFDLLAMAGQITTAVWDMYELGYYHDFGVERWSRGRERRLIGVEVFAAVMMLVGS</sequence>
<accession>A0A9W9K361</accession>
<evidence type="ECO:0000256" key="1">
    <source>
        <dbReference type="SAM" id="Phobius"/>
    </source>
</evidence>
<protein>
    <submittedName>
        <fullName evidence="2">Uncharacterized protein</fullName>
    </submittedName>
</protein>
<feature type="transmembrane region" description="Helical" evidence="1">
    <location>
        <begin position="75"/>
        <end position="96"/>
    </location>
</feature>
<keyword evidence="1" id="KW-0812">Transmembrane</keyword>
<evidence type="ECO:0000313" key="2">
    <source>
        <dbReference type="EMBL" id="KAJ5091378.1"/>
    </source>
</evidence>
<keyword evidence="1" id="KW-0472">Membrane</keyword>
<dbReference type="EMBL" id="JAPMSZ010000009">
    <property type="protein sequence ID" value="KAJ5091378.1"/>
    <property type="molecule type" value="Genomic_DNA"/>
</dbReference>
<name>A0A9W9K361_9EURO</name>
<proteinExistence type="predicted"/>
<evidence type="ECO:0000313" key="3">
    <source>
        <dbReference type="Proteomes" id="UP001141434"/>
    </source>
</evidence>
<keyword evidence="3" id="KW-1185">Reference proteome</keyword>
<reference evidence="2" key="1">
    <citation type="submission" date="2022-11" db="EMBL/GenBank/DDBJ databases">
        <authorList>
            <person name="Petersen C."/>
        </authorList>
    </citation>
    <scope>NUCLEOTIDE SEQUENCE</scope>
    <source>
        <strain evidence="2">IBT 34128</strain>
    </source>
</reference>
<feature type="transmembrane region" description="Helical" evidence="1">
    <location>
        <begin position="29"/>
        <end position="49"/>
    </location>
</feature>
<dbReference type="OrthoDB" id="4361504at2759"/>
<comment type="caution">
    <text evidence="2">The sequence shown here is derived from an EMBL/GenBank/DDBJ whole genome shotgun (WGS) entry which is preliminary data.</text>
</comment>
<dbReference type="Proteomes" id="UP001141434">
    <property type="component" value="Unassembled WGS sequence"/>
</dbReference>
<dbReference type="AlphaFoldDB" id="A0A9W9K361"/>
<keyword evidence="1" id="KW-1133">Transmembrane helix</keyword>
<reference evidence="2" key="2">
    <citation type="journal article" date="2023" name="IMA Fungus">
        <title>Comparative genomic study of the Penicillium genus elucidates a diverse pangenome and 15 lateral gene transfer events.</title>
        <authorList>
            <person name="Petersen C."/>
            <person name="Sorensen T."/>
            <person name="Nielsen M.R."/>
            <person name="Sondergaard T.E."/>
            <person name="Sorensen J.L."/>
            <person name="Fitzpatrick D.A."/>
            <person name="Frisvad J.C."/>
            <person name="Nielsen K.L."/>
        </authorList>
    </citation>
    <scope>NUCLEOTIDE SEQUENCE</scope>
    <source>
        <strain evidence="2">IBT 34128</strain>
    </source>
</reference>
<dbReference type="RefSeq" id="XP_056509576.1">
    <property type="nucleotide sequence ID" value="XM_056656776.1"/>
</dbReference>
<gene>
    <name evidence="2" type="ORF">NUU61_006248</name>
</gene>